<comment type="caution">
    <text evidence="4">The sequence shown here is derived from an EMBL/GenBank/DDBJ whole genome shotgun (WGS) entry which is preliminary data.</text>
</comment>
<protein>
    <recommendedName>
        <fullName evidence="6">DUF3298/DUF4163 domain-containing protein</fullName>
    </recommendedName>
</protein>
<evidence type="ECO:0000259" key="3">
    <source>
        <dbReference type="Pfam" id="PF13739"/>
    </source>
</evidence>
<evidence type="ECO:0000259" key="2">
    <source>
        <dbReference type="Pfam" id="PF11738"/>
    </source>
</evidence>
<proteinExistence type="predicted"/>
<reference evidence="4 5" key="1">
    <citation type="submission" date="2019-08" db="EMBL/GenBank/DDBJ databases">
        <title>Ulvibacter marinistellae sp. nov., isolated from a starfish, Patiria pectinifera.</title>
        <authorList>
            <person name="Kawano K."/>
            <person name="Ushijima N."/>
            <person name="Kihara M."/>
            <person name="Itoh H."/>
        </authorList>
    </citation>
    <scope>NUCLEOTIDE SEQUENCE [LARGE SCALE GENOMIC DNA]</scope>
    <source>
        <strain evidence="4 5">KK4</strain>
    </source>
</reference>
<keyword evidence="5" id="KW-1185">Reference proteome</keyword>
<dbReference type="InterPro" id="IPR025303">
    <property type="entry name" value="PdaC"/>
</dbReference>
<accession>A0A5J4FV21</accession>
<dbReference type="Proteomes" id="UP000326994">
    <property type="component" value="Unassembled WGS sequence"/>
</dbReference>
<evidence type="ECO:0008006" key="6">
    <source>
        <dbReference type="Google" id="ProtNLM"/>
    </source>
</evidence>
<dbReference type="InterPro" id="IPR037126">
    <property type="entry name" value="PdaC/RsiV-like_sf"/>
</dbReference>
<feature type="domain" description="DUF3298" evidence="2">
    <location>
        <begin position="168"/>
        <end position="242"/>
    </location>
</feature>
<dbReference type="Gene3D" id="3.90.640.20">
    <property type="entry name" value="Heat-shock cognate protein, ATPase"/>
    <property type="match status" value="1"/>
</dbReference>
<sequence length="255" mass="29414">MINKIASLFLLFLLIISCNDTPLVASEISFTHKDLASCNTVECPEIFVNYPKFSGEVEVTKAINASVEQFIIESLYLDDPEQKPTAKNIQEAAQQFIDMYRMHNAEFPDLAIDYYSEIEIEESFRSEEIISIELYQEKYTGGAHGYRSLSYGNFSIKTGQKIPANKLFKDLNIFTKFAETYFRSQHNIQENKEINSTGFWFDDNKFYLPESIGFNKKSFVLHYNQYEIASYAEGPIEVEIPLKDVAQYLNVSLKK</sequence>
<evidence type="ECO:0000313" key="5">
    <source>
        <dbReference type="Proteomes" id="UP000326994"/>
    </source>
</evidence>
<dbReference type="AlphaFoldDB" id="A0A5J4FV21"/>
<dbReference type="EMBL" id="BKCF01000001">
    <property type="protein sequence ID" value="GEQ85038.1"/>
    <property type="molecule type" value="Genomic_DNA"/>
</dbReference>
<dbReference type="Gene3D" id="3.30.565.40">
    <property type="entry name" value="Fervidobacterium nodosum Rt17-B1 like"/>
    <property type="match status" value="1"/>
</dbReference>
<dbReference type="RefSeq" id="WP_151892974.1">
    <property type="nucleotide sequence ID" value="NZ_BKCF01000001.1"/>
</dbReference>
<dbReference type="Pfam" id="PF13739">
    <property type="entry name" value="PdaC"/>
    <property type="match status" value="1"/>
</dbReference>
<dbReference type="InterPro" id="IPR021729">
    <property type="entry name" value="DUF3298"/>
</dbReference>
<evidence type="ECO:0000313" key="4">
    <source>
        <dbReference type="EMBL" id="GEQ85038.1"/>
    </source>
</evidence>
<dbReference type="OrthoDB" id="594879at2"/>
<feature type="signal peptide" evidence="1">
    <location>
        <begin position="1"/>
        <end position="25"/>
    </location>
</feature>
<feature type="domain" description="Deacetylase PdaC" evidence="3">
    <location>
        <begin position="42"/>
        <end position="145"/>
    </location>
</feature>
<feature type="chain" id="PRO_5023807779" description="DUF3298/DUF4163 domain-containing protein" evidence="1">
    <location>
        <begin position="26"/>
        <end position="255"/>
    </location>
</feature>
<name>A0A5J4FV21_9FLAO</name>
<dbReference type="PROSITE" id="PS51257">
    <property type="entry name" value="PROKAR_LIPOPROTEIN"/>
    <property type="match status" value="1"/>
</dbReference>
<organism evidence="4 5">
    <name type="scientific">Patiriisocius marinistellae</name>
    <dbReference type="NCBI Taxonomy" id="2494560"/>
    <lineage>
        <taxon>Bacteria</taxon>
        <taxon>Pseudomonadati</taxon>
        <taxon>Bacteroidota</taxon>
        <taxon>Flavobacteriia</taxon>
        <taxon>Flavobacteriales</taxon>
        <taxon>Flavobacteriaceae</taxon>
        <taxon>Patiriisocius</taxon>
    </lineage>
</organism>
<evidence type="ECO:0000256" key="1">
    <source>
        <dbReference type="SAM" id="SignalP"/>
    </source>
</evidence>
<gene>
    <name evidence="4" type="ORF">ULMS_05460</name>
</gene>
<keyword evidence="1" id="KW-0732">Signal</keyword>
<dbReference type="Pfam" id="PF11738">
    <property type="entry name" value="DUF3298"/>
    <property type="match status" value="1"/>
</dbReference>